<reference evidence="2 3" key="1">
    <citation type="submission" date="2015-08" db="EMBL/GenBank/DDBJ databases">
        <title>The genome of the Asian arowana (Scleropages formosus).</title>
        <authorList>
            <person name="Tan M.H."/>
            <person name="Gan H.M."/>
            <person name="Croft L.J."/>
            <person name="Austin C.M."/>
        </authorList>
    </citation>
    <scope>NUCLEOTIDE SEQUENCE [LARGE SCALE GENOMIC DNA]</scope>
    <source>
        <strain evidence="2">Aro1</strain>
    </source>
</reference>
<protein>
    <submittedName>
        <fullName evidence="2">Uncharacterized protein</fullName>
    </submittedName>
</protein>
<organism evidence="2 3">
    <name type="scientific">Scleropages formosus</name>
    <name type="common">Asian bonytongue</name>
    <name type="synonym">Osteoglossum formosum</name>
    <dbReference type="NCBI Taxonomy" id="113540"/>
    <lineage>
        <taxon>Eukaryota</taxon>
        <taxon>Metazoa</taxon>
        <taxon>Chordata</taxon>
        <taxon>Craniata</taxon>
        <taxon>Vertebrata</taxon>
        <taxon>Euteleostomi</taxon>
        <taxon>Actinopterygii</taxon>
        <taxon>Neopterygii</taxon>
        <taxon>Teleostei</taxon>
        <taxon>Osteoglossocephala</taxon>
        <taxon>Osteoglossomorpha</taxon>
        <taxon>Osteoglossiformes</taxon>
        <taxon>Osteoglossidae</taxon>
        <taxon>Scleropages</taxon>
    </lineage>
</organism>
<sequence>TPGPLSAAVPHCPNSPVGYEHPSCLPGYLAAPLVARPTFGRGRRQIAPVDAQASATSPHAESTATLMKPAASVCAAFLLSRHLLHRALFRKLVGASGSWVAFVKVVKPSPVSDFAFEDSLTSGTKPCLSVIELTSISPTPLHLISTHLLLILAAGRVQRLDERGGVAHEHGVAGGTHDHAEDSEPHVCHSHWGVHAVANAQHVAHGLEQGIRVLLAPGVILQDRMEEQAIGGEVLQHGHQELQAAIPVAQQQHHADQVDDAHHGTGQVVEGDAHGDDDQIAHHQQQHGQVPVESKKGSSTMADEDVVDNERFEDYCRKLGFVQHLCTTHVATVQSRRAATEKQSTAFLSHFSNSHAVNDLEAPYQLSSSHGTEWQRDGGARGDGSESGKGGSRGIEAETDRDWKLWLRSRRQNAAARIVFHLPKRSHLSPLLVSLRCLPIAARIRFKTLVMA</sequence>
<dbReference type="STRING" id="113540.ENSSFOP00015052507"/>
<name>A0A0P7UJL7_SCLFO</name>
<evidence type="ECO:0000256" key="1">
    <source>
        <dbReference type="SAM" id="MobiDB-lite"/>
    </source>
</evidence>
<comment type="caution">
    <text evidence="2">The sequence shown here is derived from an EMBL/GenBank/DDBJ whole genome shotgun (WGS) entry which is preliminary data.</text>
</comment>
<feature type="region of interest" description="Disordered" evidence="1">
    <location>
        <begin position="280"/>
        <end position="302"/>
    </location>
</feature>
<evidence type="ECO:0000313" key="2">
    <source>
        <dbReference type="EMBL" id="KPP61509.1"/>
    </source>
</evidence>
<gene>
    <name evidence="2" type="ORF">Z043_120381</name>
</gene>
<dbReference type="EMBL" id="JARO02009540">
    <property type="protein sequence ID" value="KPP61509.1"/>
    <property type="molecule type" value="Genomic_DNA"/>
</dbReference>
<proteinExistence type="predicted"/>
<evidence type="ECO:0000313" key="3">
    <source>
        <dbReference type="Proteomes" id="UP000034805"/>
    </source>
</evidence>
<dbReference type="AlphaFoldDB" id="A0A0P7UJL7"/>
<feature type="region of interest" description="Disordered" evidence="1">
    <location>
        <begin position="366"/>
        <end position="396"/>
    </location>
</feature>
<dbReference type="Proteomes" id="UP000034805">
    <property type="component" value="Unassembled WGS sequence"/>
</dbReference>
<feature type="compositionally biased region" description="Basic and acidic residues" evidence="1">
    <location>
        <begin position="373"/>
        <end position="386"/>
    </location>
</feature>
<accession>A0A0P7UJL7</accession>
<feature type="non-terminal residue" evidence="2">
    <location>
        <position position="1"/>
    </location>
</feature>